<dbReference type="Pfam" id="PF00093">
    <property type="entry name" value="VWC"/>
    <property type="match status" value="3"/>
</dbReference>
<accession>A0ABM1TAC3</accession>
<sequence>MASWTRTLVWRLLVTAVFSRTVAADSGGLKSPLKEQESQRQISRQTHCQFGNNSYEIEERWRPDLGPPFGVFYCVHCECVAVQRKRRIVARTKCKNIKNSCPKLTCDEPVLLPERCCKSCPGEDYLGLEEHLASQKLGEEDDDRKMKEFTVLLTGRGLSPMVPTESAARGYFTYVKRKLHYTIHYVGSETPTFLRFTDSDGKILEEHEINKIHHYGNGLKMCGVWRMIPKVYRRKLMKGRLHLTLATEHYPEGLVAGKFVRSKELHVNEAIEHQGAALIQNFPDDLEESVKITGLPLIEVFSAVLLPNVSHSPETAGGGGVAMMSLSQGNILLTIDFNGILASEDSRHVPFIVRLKKQDDQVEAGTMVSLQKVYPDLNTIDVKFDVTSAQELLLSQNGLFLEISSEDGTRALSGPILPKTTCNVFQTILTTGQSADTQKEKRHLPTGFGVLAIQANGSISFKIRTERLTGQVNKISLETRNPTNQGMTALIETTQVFATDQWINGTFHKATARGLETLLIGDLYLHVQTMKGEDNIRGHVRQRLYTEAFNYYYISLINHRFFLSPPTEVPLLLLGNNTAAGQVWLSVDKHCQLHYEVFVSGLHTSDDDLQDGRRQRHLVEVQEVHLNRHRKPDLHVLRKFGGEEVGDIVEGLGMRTLFHLEFEQSAFLITTKTNGIGKKVDLEATITNLHLPDSCLPHTDQLRSGKNVRMLKDSFNKIYPEPTHKCYYEGEVIEDGVQWKAQHETCTMCSCQMGRVQCDTIVCPKLTCDSPLILKEECCPVCTDVNNNNTSIEKKPRGCFFEGDKKFHLAGTRWHPYLPPFGFSRCAVCTCDQATLQVECRKINCPLLTCGHNDVFREHPHDCCKKCRTQVRIKSHEAHQHNHHPGDEAISIVNQEERNKDILAAGGCLFGDVIHPNGDFWHPTVQPFGEMKCVTCTCKDGKQKCQRERCPKFSCVVKVQEENECCPRCIDSSEIRTTGRLIRRAGKMKKRVRWERSSKRH</sequence>
<dbReference type="Gene3D" id="6.20.200.20">
    <property type="match status" value="2"/>
</dbReference>
<evidence type="ECO:0000256" key="4">
    <source>
        <dbReference type="ARBA" id="ARBA00022525"/>
    </source>
</evidence>
<dbReference type="Proteomes" id="UP000694941">
    <property type="component" value="Unplaced"/>
</dbReference>
<organism evidence="11 12">
    <name type="scientific">Limulus polyphemus</name>
    <name type="common">Atlantic horseshoe crab</name>
    <dbReference type="NCBI Taxonomy" id="6850"/>
    <lineage>
        <taxon>Eukaryota</taxon>
        <taxon>Metazoa</taxon>
        <taxon>Ecdysozoa</taxon>
        <taxon>Arthropoda</taxon>
        <taxon>Chelicerata</taxon>
        <taxon>Merostomata</taxon>
        <taxon>Xiphosura</taxon>
        <taxon>Limulidae</taxon>
        <taxon>Limulus</taxon>
    </lineage>
</organism>
<dbReference type="PANTHER" id="PTHR46526">
    <property type="entry name" value="CHORDIN"/>
    <property type="match status" value="1"/>
</dbReference>
<dbReference type="PANTHER" id="PTHR46526:SF1">
    <property type="entry name" value="CHORDIN"/>
    <property type="match status" value="1"/>
</dbReference>
<comment type="subcellular location">
    <subcellularLocation>
        <location evidence="1">Secreted</location>
    </subcellularLocation>
</comment>
<reference evidence="12" key="1">
    <citation type="submission" date="2025-08" db="UniProtKB">
        <authorList>
            <consortium name="RefSeq"/>
        </authorList>
    </citation>
    <scope>IDENTIFICATION</scope>
    <source>
        <tissue evidence="12">Muscle</tissue>
    </source>
</reference>
<dbReference type="InterPro" id="IPR016353">
    <property type="entry name" value="Chordin"/>
</dbReference>
<dbReference type="PIRSF" id="PIRSF002496">
    <property type="entry name" value="Chordin"/>
    <property type="match status" value="1"/>
</dbReference>
<feature type="domain" description="VWFC" evidence="9">
    <location>
        <begin position="906"/>
        <end position="970"/>
    </location>
</feature>
<keyword evidence="5" id="KW-0677">Repeat</keyword>
<feature type="chain" id="PRO_5045784398" evidence="8">
    <location>
        <begin position="25"/>
        <end position="1001"/>
    </location>
</feature>
<dbReference type="SUPFAM" id="SSF57603">
    <property type="entry name" value="FnI-like domain"/>
    <property type="match status" value="3"/>
</dbReference>
<dbReference type="RefSeq" id="XP_022252829.1">
    <property type="nucleotide sequence ID" value="XM_022397121.1"/>
</dbReference>
<keyword evidence="4" id="KW-0964">Secreted</keyword>
<dbReference type="PROSITE" id="PS50184">
    <property type="entry name" value="VWFC_2"/>
    <property type="match status" value="2"/>
</dbReference>
<comment type="similarity">
    <text evidence="2 7">Belongs to the chordin family.</text>
</comment>
<dbReference type="PROSITE" id="PS50933">
    <property type="entry name" value="CHRD"/>
    <property type="match status" value="2"/>
</dbReference>
<dbReference type="SMART" id="SM00754">
    <property type="entry name" value="CHRD"/>
    <property type="match status" value="2"/>
</dbReference>
<keyword evidence="6" id="KW-0325">Glycoprotein</keyword>
<feature type="domain" description="CHRD" evidence="10">
    <location>
        <begin position="145"/>
        <end position="264"/>
    </location>
</feature>
<evidence type="ECO:0000256" key="5">
    <source>
        <dbReference type="ARBA" id="ARBA00022737"/>
    </source>
</evidence>
<evidence type="ECO:0000256" key="3">
    <source>
        <dbReference type="ARBA" id="ARBA00022473"/>
    </source>
</evidence>
<dbReference type="PROSITE" id="PS01208">
    <property type="entry name" value="VWFC_1"/>
    <property type="match status" value="1"/>
</dbReference>
<feature type="domain" description="CHRD" evidence="10">
    <location>
        <begin position="297"/>
        <end position="421"/>
    </location>
</feature>
<dbReference type="InterPro" id="IPR052278">
    <property type="entry name" value="Chordin-like_regulators"/>
</dbReference>
<feature type="domain" description="VWFC" evidence="9">
    <location>
        <begin position="724"/>
        <end position="783"/>
    </location>
</feature>
<dbReference type="SMART" id="SM00214">
    <property type="entry name" value="VWC"/>
    <property type="match status" value="4"/>
</dbReference>
<evidence type="ECO:0000259" key="10">
    <source>
        <dbReference type="PROSITE" id="PS50933"/>
    </source>
</evidence>
<evidence type="ECO:0000256" key="7">
    <source>
        <dbReference type="PIRNR" id="PIRNR002496"/>
    </source>
</evidence>
<name>A0ABM1TAC3_LIMPO</name>
<evidence type="ECO:0000313" key="11">
    <source>
        <dbReference type="Proteomes" id="UP000694941"/>
    </source>
</evidence>
<feature type="signal peptide" evidence="8">
    <location>
        <begin position="1"/>
        <end position="24"/>
    </location>
</feature>
<keyword evidence="3 7" id="KW-0217">Developmental protein</keyword>
<dbReference type="GeneID" id="106468758"/>
<dbReference type="InterPro" id="IPR010895">
    <property type="entry name" value="CHRD"/>
</dbReference>
<evidence type="ECO:0000256" key="6">
    <source>
        <dbReference type="ARBA" id="ARBA00023180"/>
    </source>
</evidence>
<evidence type="ECO:0000259" key="9">
    <source>
        <dbReference type="PROSITE" id="PS50184"/>
    </source>
</evidence>
<keyword evidence="11" id="KW-1185">Reference proteome</keyword>
<evidence type="ECO:0000256" key="1">
    <source>
        <dbReference type="ARBA" id="ARBA00004613"/>
    </source>
</evidence>
<keyword evidence="8" id="KW-0732">Signal</keyword>
<gene>
    <name evidence="12" type="primary">LOC106468758</name>
</gene>
<dbReference type="InterPro" id="IPR001007">
    <property type="entry name" value="VWF_dom"/>
</dbReference>
<proteinExistence type="inferred from homology"/>
<evidence type="ECO:0000256" key="2">
    <source>
        <dbReference type="ARBA" id="ARBA00007156"/>
    </source>
</evidence>
<protein>
    <submittedName>
        <fullName evidence="12">Chordin-like</fullName>
    </submittedName>
</protein>
<evidence type="ECO:0000313" key="12">
    <source>
        <dbReference type="RefSeq" id="XP_022252829.1"/>
    </source>
</evidence>
<evidence type="ECO:0000256" key="8">
    <source>
        <dbReference type="SAM" id="SignalP"/>
    </source>
</evidence>